<dbReference type="Proteomes" id="UP000281406">
    <property type="component" value="Unassembled WGS sequence"/>
</dbReference>
<accession>A0A3N0Z095</accession>
<protein>
    <submittedName>
        <fullName evidence="1">Uncharacterized protein</fullName>
    </submittedName>
</protein>
<comment type="caution">
    <text evidence="1">The sequence shown here is derived from an EMBL/GenBank/DDBJ whole genome shotgun (WGS) entry which is preliminary data.</text>
</comment>
<organism evidence="1 2">
    <name type="scientific">Anabarilius grahami</name>
    <name type="common">Kanglang fish</name>
    <name type="synonym">Barilius grahami</name>
    <dbReference type="NCBI Taxonomy" id="495550"/>
    <lineage>
        <taxon>Eukaryota</taxon>
        <taxon>Metazoa</taxon>
        <taxon>Chordata</taxon>
        <taxon>Craniata</taxon>
        <taxon>Vertebrata</taxon>
        <taxon>Euteleostomi</taxon>
        <taxon>Actinopterygii</taxon>
        <taxon>Neopterygii</taxon>
        <taxon>Teleostei</taxon>
        <taxon>Ostariophysi</taxon>
        <taxon>Cypriniformes</taxon>
        <taxon>Xenocyprididae</taxon>
        <taxon>Xenocypridinae</taxon>
        <taxon>Xenocypridinae incertae sedis</taxon>
        <taxon>Anabarilius</taxon>
    </lineage>
</organism>
<dbReference type="EMBL" id="RJVU01018862">
    <property type="protein sequence ID" value="ROL51328.1"/>
    <property type="molecule type" value="Genomic_DNA"/>
</dbReference>
<evidence type="ECO:0000313" key="1">
    <source>
        <dbReference type="EMBL" id="ROL51328.1"/>
    </source>
</evidence>
<dbReference type="AlphaFoldDB" id="A0A3N0Z095"/>
<sequence>MDGNHAPLAPCSMAGVDEAGASAFGLLTGAPYGVPGPCHWLVTILTTSQGTRVRERQRERESQATKDSATNRNGAAYFLADYYCKFLLPFVGCFLACRLAGREPRDEERERSRAWEPAFSRAVNGGLSSGSRAWTGAQPRCSASQVRAPTTSGPVSPSHSFLALSKYRWVEIVRGAPELAAATMISHIELCVAKMSPHPTRAHVRVYFLPERPSNRSSCVCFVTRRCGCG</sequence>
<reference evidence="1 2" key="1">
    <citation type="submission" date="2018-10" db="EMBL/GenBank/DDBJ databases">
        <title>Genome assembly for a Yunnan-Guizhou Plateau 3E fish, Anabarilius grahami (Regan), and its evolutionary and genetic applications.</title>
        <authorList>
            <person name="Jiang W."/>
        </authorList>
    </citation>
    <scope>NUCLEOTIDE SEQUENCE [LARGE SCALE GENOMIC DNA]</scope>
    <source>
        <strain evidence="1">AG-KIZ</strain>
        <tissue evidence="1">Muscle</tissue>
    </source>
</reference>
<gene>
    <name evidence="1" type="ORF">DPX16_22424</name>
</gene>
<keyword evidence="2" id="KW-1185">Reference proteome</keyword>
<proteinExistence type="predicted"/>
<name>A0A3N0Z095_ANAGA</name>
<evidence type="ECO:0000313" key="2">
    <source>
        <dbReference type="Proteomes" id="UP000281406"/>
    </source>
</evidence>